<evidence type="ECO:0000313" key="1">
    <source>
        <dbReference type="EMBL" id="EBS3855504.1"/>
    </source>
</evidence>
<protein>
    <submittedName>
        <fullName evidence="1">Uncharacterized protein</fullName>
    </submittedName>
</protein>
<name>A0A5I0Y7W6_SALET</name>
<reference evidence="1" key="1">
    <citation type="submission" date="2018-06" db="EMBL/GenBank/DDBJ databases">
        <authorList>
            <person name="Ashton P.M."/>
            <person name="Dallman T."/>
            <person name="Nair S."/>
            <person name="De Pinna E."/>
            <person name="Peters T."/>
            <person name="Grant K."/>
        </authorList>
    </citation>
    <scope>NUCLEOTIDE SEQUENCE</scope>
    <source>
        <strain evidence="1">313885</strain>
    </source>
</reference>
<proteinExistence type="predicted"/>
<gene>
    <name evidence="1" type="ORF">DPP52_22765</name>
</gene>
<organism evidence="1">
    <name type="scientific">Salmonella enterica subsp. enterica serovar Javiana</name>
    <dbReference type="NCBI Taxonomy" id="363569"/>
    <lineage>
        <taxon>Bacteria</taxon>
        <taxon>Pseudomonadati</taxon>
        <taxon>Pseudomonadota</taxon>
        <taxon>Gammaproteobacteria</taxon>
        <taxon>Enterobacterales</taxon>
        <taxon>Enterobacteriaceae</taxon>
        <taxon>Salmonella</taxon>
    </lineage>
</organism>
<dbReference type="EMBL" id="AAGVJG010000027">
    <property type="protein sequence ID" value="EBS3855504.1"/>
    <property type="molecule type" value="Genomic_DNA"/>
</dbReference>
<dbReference type="AlphaFoldDB" id="A0A5I0Y7W6"/>
<comment type="caution">
    <text evidence="1">The sequence shown here is derived from an EMBL/GenBank/DDBJ whole genome shotgun (WGS) entry which is preliminary data.</text>
</comment>
<sequence length="61" mass="6867">MNGNDSKPVETIHVKRYYVNGAHAGNISFHVAMWGPNGLKKKAEIAKRLDEVITQLFQEDV</sequence>
<accession>A0A5I0Y7W6</accession>